<protein>
    <recommendedName>
        <fullName evidence="3">Helix-turn-helix type 11 domain-containing protein</fullName>
    </recommendedName>
</protein>
<dbReference type="EMBL" id="ASQA01000013">
    <property type="protein sequence ID" value="ETT86778.1"/>
    <property type="molecule type" value="Genomic_DNA"/>
</dbReference>
<comment type="caution">
    <text evidence="1">The sequence shown here is derived from an EMBL/GenBank/DDBJ whole genome shotgun (WGS) entry which is preliminary data.</text>
</comment>
<dbReference type="RefSeq" id="WP_051448655.1">
    <property type="nucleotide sequence ID" value="NZ_ASQA01000013.1"/>
</dbReference>
<organism evidence="1 2">
    <name type="scientific">Viridibacillus arenosi FSL R5-213</name>
    <dbReference type="NCBI Taxonomy" id="1227360"/>
    <lineage>
        <taxon>Bacteria</taxon>
        <taxon>Bacillati</taxon>
        <taxon>Bacillota</taxon>
        <taxon>Bacilli</taxon>
        <taxon>Bacillales</taxon>
        <taxon>Caryophanaceae</taxon>
        <taxon>Viridibacillus</taxon>
    </lineage>
</organism>
<name>W4F1P1_9BACL</name>
<proteinExistence type="predicted"/>
<evidence type="ECO:0000313" key="2">
    <source>
        <dbReference type="Proteomes" id="UP000019062"/>
    </source>
</evidence>
<dbReference type="AlphaFoldDB" id="W4F1P1"/>
<sequence length="260" mass="29349">MTSKLLNTTETYSKLQSFTSISKLNEAVKMHRQNFSNQLTKSEQATLDLLARFACKYIGVCYLAKSKIADMLEVNIRTVRRACNTLESLGIIKQYPLKRHNGDRRQSSNAIVIQAPKADVLPQCPPKEAPIKTSNTKNTYDTEKREITDQVNESIALKEGLITKLPSAIKAIASFFQMEDLYCIAGTVYKAKAAVDRNISLEEHEDLYRNALLSIIHAFKLGKILHLHGAIYTTIKRLTRSIQTQALANEVWYDKVVSQI</sequence>
<gene>
    <name evidence="1" type="ORF">C176_08697</name>
</gene>
<keyword evidence="2" id="KW-1185">Reference proteome</keyword>
<evidence type="ECO:0008006" key="3">
    <source>
        <dbReference type="Google" id="ProtNLM"/>
    </source>
</evidence>
<accession>W4F1P1</accession>
<dbReference type="Proteomes" id="UP000019062">
    <property type="component" value="Unassembled WGS sequence"/>
</dbReference>
<dbReference type="eggNOG" id="ENOG5033V6H">
    <property type="taxonomic scope" value="Bacteria"/>
</dbReference>
<evidence type="ECO:0000313" key="1">
    <source>
        <dbReference type="EMBL" id="ETT86778.1"/>
    </source>
</evidence>
<reference evidence="1 2" key="1">
    <citation type="journal article" date="2014" name="BMC Genomics">
        <title>Genomic comparison of sporeforming bacilli isolated from milk.</title>
        <authorList>
            <person name="Moreno Switt A.I."/>
            <person name="Andrus A.D."/>
            <person name="Ranieri M.L."/>
            <person name="Orsi R.H."/>
            <person name="Ivy R."/>
            <person name="den Bakker H.C."/>
            <person name="Martin N.H."/>
            <person name="Wiedmann M."/>
            <person name="Boor K.J."/>
        </authorList>
    </citation>
    <scope>NUCLEOTIDE SEQUENCE [LARGE SCALE GENOMIC DNA]</scope>
    <source>
        <strain evidence="1 2">FSL R5-213</strain>
    </source>
</reference>